<dbReference type="Pfam" id="PF00651">
    <property type="entry name" value="BTB"/>
    <property type="match status" value="1"/>
</dbReference>
<name>A0A9D3PE07_MEGAT</name>
<comment type="caution">
    <text evidence="20">The sequence shown here is derived from an EMBL/GenBank/DDBJ whole genome shotgun (WGS) entry which is preliminary data.</text>
</comment>
<feature type="compositionally biased region" description="Low complexity" evidence="17">
    <location>
        <begin position="346"/>
        <end position="359"/>
    </location>
</feature>
<evidence type="ECO:0000259" key="19">
    <source>
        <dbReference type="PROSITE" id="PS50157"/>
    </source>
</evidence>
<dbReference type="Proteomes" id="UP001046870">
    <property type="component" value="Chromosome 22"/>
</dbReference>
<dbReference type="Gene3D" id="3.30.710.10">
    <property type="entry name" value="Potassium Channel Kv1.1, Chain A"/>
    <property type="match status" value="1"/>
</dbReference>
<keyword evidence="9 16" id="KW-0863">Zinc-finger</keyword>
<evidence type="ECO:0000256" key="13">
    <source>
        <dbReference type="ARBA" id="ARBA00023125"/>
    </source>
</evidence>
<evidence type="ECO:0000256" key="16">
    <source>
        <dbReference type="PROSITE-ProRule" id="PRU00042"/>
    </source>
</evidence>
<dbReference type="SUPFAM" id="SSF54695">
    <property type="entry name" value="POZ domain"/>
    <property type="match status" value="1"/>
</dbReference>
<comment type="subcellular location">
    <subcellularLocation>
        <location evidence="2">Chromosome</location>
    </subcellularLocation>
    <subcellularLocation>
        <location evidence="1">Nucleus</location>
    </subcellularLocation>
</comment>
<sequence length="1141" mass="124910">MALVCSPSSAALTDSAHSQVLLGALSEQRAKGLFCDVTIVVEDIKFRAHRNVLAACSGYFRNALSTPEVWTSGQVLELLDLRSEVFARILNFIYSSKVALTSSEDVRSLVAAGKRLGIPFLERLSVSEKRSATQNQASLQGRSSLTPGSRLTKRKASNSSRSPRITNAFSITEIGASNDPFSPLDLRGDGQRPPEHRSVPADCPAPSSAPSQSESLHTLADHSYAVNLTQGGGEHGSAAESAAGDGGGDRAQTQTQMQTQTQTQPQTPKTPTPQVSQSCSPLKKRHRLRSGLDESAPGLPPAPLQTAGGVQGTTEAPPASSPGSSSSNLNTKTTPPSDPPEATNTAPEVSEPPAAPVLARPSAPAQRSEPSPEAFSVQRHRNRILGPLFCRFCHRKFLHLKRLRNHEQVCSKGLAPSAGEWPNSAELQSSPAFDGPLPTLSPSFSAPRVADLPETLREVGVGVRVAQRQRRVYPCSVCKRAYVSLSSLRRHENVHSWQRAYPCHYCNKVFALAEYRTKHEIWHTGERRYQCIFCLETFLTYYILKNHQKSFHGIDPRLSVNRKSANGGFKGSVYPIKLYRLLPMKFQKRRYKTYSQTFSECSNQAFSAPLGSGSPLAAFGEGAATVSTDEAHIGQPLFPMPVTFMATPKTIAPIQPSRSQAWACLQAARTPTPPDTDSDSSLFHSGHKGSSTNSHDHRLPAIQTQTSRMSPEMLHDREAGSTGVRSSVGDGHVLPFFGMDAASALGPANSLEELAAAARALSEGDRLTPGTATGGKTVTYIAKPACPGPSVDSRVPPLCQITVKIGNEAIVRRSIKGSNLLPRKRRGRPAQMEQQTANSSDSCPRTEGTPPKETEAYDDGTLCDDADKLWRPYYSYKPKKKAKKLSSRGRRGSKSSRLIGRPRKPTEMGQSFGDMETCLEKGYSLHRSFPLKTADIRTGVQESIYSCEVCHNPFSSLSRLQKHMTDCHPNGKVHRCRTCGKRRRPGEVSQDREDFICSSCMEDNSYLDNAMRNSNARRRFRCSFCPQRFLYLATRRSHERKHLEKHVNGYKCYYCSKVCASLTSLGIHQKAHLIKVEEEEESKVLSREELKANSWDSFKVGAPTAAKLEDQTESSDCDQESKDSDTVIFRSTSDGTPQGKV</sequence>
<accession>A0A9D3PE07</accession>
<evidence type="ECO:0000256" key="15">
    <source>
        <dbReference type="ARBA" id="ARBA00023242"/>
    </source>
</evidence>
<reference evidence="20" key="1">
    <citation type="submission" date="2021-01" db="EMBL/GenBank/DDBJ databases">
        <authorList>
            <person name="Zahm M."/>
            <person name="Roques C."/>
            <person name="Cabau C."/>
            <person name="Klopp C."/>
            <person name="Donnadieu C."/>
            <person name="Jouanno E."/>
            <person name="Lampietro C."/>
            <person name="Louis A."/>
            <person name="Herpin A."/>
            <person name="Echchiki A."/>
            <person name="Berthelot C."/>
            <person name="Parey E."/>
            <person name="Roest-Crollius H."/>
            <person name="Braasch I."/>
            <person name="Postlethwait J."/>
            <person name="Bobe J."/>
            <person name="Montfort J."/>
            <person name="Bouchez O."/>
            <person name="Begum T."/>
            <person name="Mejri S."/>
            <person name="Adams A."/>
            <person name="Chen W.-J."/>
            <person name="Guiguen Y."/>
        </authorList>
    </citation>
    <scope>NUCLEOTIDE SEQUENCE</scope>
    <source>
        <strain evidence="20">YG-15Mar2019-1</strain>
        <tissue evidence="20">Brain</tissue>
    </source>
</reference>
<dbReference type="PROSITE" id="PS50097">
    <property type="entry name" value="BTB"/>
    <property type="match status" value="1"/>
</dbReference>
<keyword evidence="12" id="KW-0805">Transcription regulation</keyword>
<feature type="region of interest" description="Disordered" evidence="17">
    <location>
        <begin position="1107"/>
        <end position="1141"/>
    </location>
</feature>
<evidence type="ECO:0000256" key="5">
    <source>
        <dbReference type="ARBA" id="ARBA00022499"/>
    </source>
</evidence>
<keyword evidence="3" id="KW-0158">Chromosome</keyword>
<feature type="domain" description="C2H2-type" evidence="19">
    <location>
        <begin position="473"/>
        <end position="500"/>
    </location>
</feature>
<feature type="compositionally biased region" description="Polar residues" evidence="17">
    <location>
        <begin position="157"/>
        <end position="170"/>
    </location>
</feature>
<keyword evidence="6" id="KW-0597">Phosphoprotein</keyword>
<keyword evidence="7" id="KW-0479">Metal-binding</keyword>
<dbReference type="GO" id="GO:0008270">
    <property type="term" value="F:zinc ion binding"/>
    <property type="evidence" value="ECO:0007669"/>
    <property type="project" value="UniProtKB-KW"/>
</dbReference>
<dbReference type="SMART" id="SM00225">
    <property type="entry name" value="BTB"/>
    <property type="match status" value="1"/>
</dbReference>
<keyword evidence="14" id="KW-0804">Transcription</keyword>
<feature type="compositionally biased region" description="Basic residues" evidence="17">
    <location>
        <begin position="880"/>
        <end position="894"/>
    </location>
</feature>
<gene>
    <name evidence="20" type="ORF">MATL_G00241810</name>
</gene>
<keyword evidence="8" id="KW-0677">Repeat</keyword>
<evidence type="ECO:0000256" key="11">
    <source>
        <dbReference type="ARBA" id="ARBA00022843"/>
    </source>
</evidence>
<dbReference type="InterPro" id="IPR011333">
    <property type="entry name" value="SKP1/BTB/POZ_sf"/>
</dbReference>
<feature type="compositionally biased region" description="Basic and acidic residues" evidence="17">
    <location>
        <begin position="186"/>
        <end position="199"/>
    </location>
</feature>
<protein>
    <recommendedName>
        <fullName evidence="22">Zinc finger and BTB domain containing 38</fullName>
    </recommendedName>
</protein>
<feature type="compositionally biased region" description="Low complexity" evidence="17">
    <location>
        <begin position="252"/>
        <end position="274"/>
    </location>
</feature>
<dbReference type="EMBL" id="JAFDVH010000022">
    <property type="protein sequence ID" value="KAG7456990.1"/>
    <property type="molecule type" value="Genomic_DNA"/>
</dbReference>
<evidence type="ECO:0000256" key="17">
    <source>
        <dbReference type="SAM" id="MobiDB-lite"/>
    </source>
</evidence>
<feature type="region of interest" description="Disordered" evidence="17">
    <location>
        <begin position="816"/>
        <end position="860"/>
    </location>
</feature>
<evidence type="ECO:0000256" key="4">
    <source>
        <dbReference type="ARBA" id="ARBA00022491"/>
    </source>
</evidence>
<evidence type="ECO:0000256" key="1">
    <source>
        <dbReference type="ARBA" id="ARBA00004123"/>
    </source>
</evidence>
<dbReference type="PANTHER" id="PTHR24394:SF58">
    <property type="entry name" value="ZINC FINGER AND BTB DOMAIN CONTAINING 33"/>
    <property type="match status" value="1"/>
</dbReference>
<feature type="domain" description="BTB" evidence="18">
    <location>
        <begin position="35"/>
        <end position="102"/>
    </location>
</feature>
<keyword evidence="10" id="KW-0862">Zinc</keyword>
<keyword evidence="15" id="KW-0539">Nucleus</keyword>
<evidence type="ECO:0008006" key="22">
    <source>
        <dbReference type="Google" id="ProtNLM"/>
    </source>
</evidence>
<feature type="domain" description="C2H2-type" evidence="19">
    <location>
        <begin position="501"/>
        <end position="528"/>
    </location>
</feature>
<dbReference type="PANTHER" id="PTHR24394">
    <property type="entry name" value="ZINC FINGER PROTEIN"/>
    <property type="match status" value="1"/>
</dbReference>
<feature type="domain" description="C2H2-type" evidence="19">
    <location>
        <begin position="529"/>
        <end position="552"/>
    </location>
</feature>
<evidence type="ECO:0000256" key="3">
    <source>
        <dbReference type="ARBA" id="ARBA00022454"/>
    </source>
</evidence>
<dbReference type="OrthoDB" id="8922241at2759"/>
<dbReference type="FunFam" id="3.30.160.60:FF:000235">
    <property type="entry name" value="Zinc finger and BTB domain containing 38"/>
    <property type="match status" value="1"/>
</dbReference>
<dbReference type="AlphaFoldDB" id="A0A9D3PE07"/>
<evidence type="ECO:0000256" key="6">
    <source>
        <dbReference type="ARBA" id="ARBA00022553"/>
    </source>
</evidence>
<evidence type="ECO:0000256" key="8">
    <source>
        <dbReference type="ARBA" id="ARBA00022737"/>
    </source>
</evidence>
<keyword evidence="5" id="KW-1017">Isopeptide bond</keyword>
<feature type="compositionally biased region" description="Polar residues" evidence="17">
    <location>
        <begin position="832"/>
        <end position="843"/>
    </location>
</feature>
<dbReference type="SUPFAM" id="SSF57667">
    <property type="entry name" value="beta-beta-alpha zinc fingers"/>
    <property type="match status" value="4"/>
</dbReference>
<dbReference type="GO" id="GO:0000981">
    <property type="term" value="F:DNA-binding transcription factor activity, RNA polymerase II-specific"/>
    <property type="evidence" value="ECO:0007669"/>
    <property type="project" value="TreeGrafter"/>
</dbReference>
<keyword evidence="4" id="KW-0678">Repressor</keyword>
<dbReference type="FunFam" id="3.30.160.60:FF:000437">
    <property type="entry name" value="zinc finger and BTB domain-containing protein 38"/>
    <property type="match status" value="1"/>
</dbReference>
<dbReference type="GO" id="GO:0005634">
    <property type="term" value="C:nucleus"/>
    <property type="evidence" value="ECO:0007669"/>
    <property type="project" value="UniProtKB-SubCell"/>
</dbReference>
<feature type="region of interest" description="Disordered" evidence="17">
    <location>
        <begin position="880"/>
        <end position="911"/>
    </location>
</feature>
<dbReference type="GO" id="GO:0003677">
    <property type="term" value="F:DNA binding"/>
    <property type="evidence" value="ECO:0007669"/>
    <property type="project" value="UniProtKB-KW"/>
</dbReference>
<keyword evidence="11" id="KW-0832">Ubl conjugation</keyword>
<feature type="compositionally biased region" description="Polar residues" evidence="17">
    <location>
        <begin position="1129"/>
        <end position="1141"/>
    </location>
</feature>
<dbReference type="InterPro" id="IPR013087">
    <property type="entry name" value="Znf_C2H2_type"/>
</dbReference>
<feature type="domain" description="C2H2-type" evidence="19">
    <location>
        <begin position="945"/>
        <end position="973"/>
    </location>
</feature>
<feature type="region of interest" description="Disordered" evidence="17">
    <location>
        <begin position="131"/>
        <end position="378"/>
    </location>
</feature>
<evidence type="ECO:0000256" key="12">
    <source>
        <dbReference type="ARBA" id="ARBA00023015"/>
    </source>
</evidence>
<evidence type="ECO:0000256" key="7">
    <source>
        <dbReference type="ARBA" id="ARBA00022723"/>
    </source>
</evidence>
<evidence type="ECO:0000313" key="20">
    <source>
        <dbReference type="EMBL" id="KAG7456990.1"/>
    </source>
</evidence>
<dbReference type="GO" id="GO:0005694">
    <property type="term" value="C:chromosome"/>
    <property type="evidence" value="ECO:0007669"/>
    <property type="project" value="UniProtKB-SubCell"/>
</dbReference>
<dbReference type="InterPro" id="IPR000210">
    <property type="entry name" value="BTB/POZ_dom"/>
</dbReference>
<dbReference type="PROSITE" id="PS50157">
    <property type="entry name" value="ZINC_FINGER_C2H2_2"/>
    <property type="match status" value="6"/>
</dbReference>
<dbReference type="InterPro" id="IPR036236">
    <property type="entry name" value="Znf_C2H2_sf"/>
</dbReference>
<evidence type="ECO:0000259" key="18">
    <source>
        <dbReference type="PROSITE" id="PS50097"/>
    </source>
</evidence>
<dbReference type="PROSITE" id="PS00028">
    <property type="entry name" value="ZINC_FINGER_C2H2_1"/>
    <property type="match status" value="6"/>
</dbReference>
<feature type="domain" description="C2H2-type" evidence="19">
    <location>
        <begin position="1050"/>
        <end position="1072"/>
    </location>
</feature>
<evidence type="ECO:0000256" key="10">
    <source>
        <dbReference type="ARBA" id="ARBA00022833"/>
    </source>
</evidence>
<feature type="compositionally biased region" description="Low complexity" evidence="17">
    <location>
        <begin position="316"/>
        <end position="327"/>
    </location>
</feature>
<feature type="region of interest" description="Disordered" evidence="17">
    <location>
        <begin position="669"/>
        <end position="699"/>
    </location>
</feature>
<feature type="domain" description="C2H2-type" evidence="19">
    <location>
        <begin position="1020"/>
        <end position="1047"/>
    </location>
</feature>
<evidence type="ECO:0000256" key="2">
    <source>
        <dbReference type="ARBA" id="ARBA00004286"/>
    </source>
</evidence>
<feature type="compositionally biased region" description="Polar residues" evidence="17">
    <location>
        <begin position="132"/>
        <end position="149"/>
    </location>
</feature>
<dbReference type="Gene3D" id="3.30.160.60">
    <property type="entry name" value="Classic Zinc Finger"/>
    <property type="match status" value="4"/>
</dbReference>
<evidence type="ECO:0000256" key="14">
    <source>
        <dbReference type="ARBA" id="ARBA00023163"/>
    </source>
</evidence>
<feature type="compositionally biased region" description="Low complexity" evidence="17">
    <location>
        <begin position="200"/>
        <end position="215"/>
    </location>
</feature>
<evidence type="ECO:0000313" key="21">
    <source>
        <dbReference type="Proteomes" id="UP001046870"/>
    </source>
</evidence>
<evidence type="ECO:0000256" key="9">
    <source>
        <dbReference type="ARBA" id="ARBA00022771"/>
    </source>
</evidence>
<keyword evidence="21" id="KW-1185">Reference proteome</keyword>
<dbReference type="SMART" id="SM00355">
    <property type="entry name" value="ZnF_C2H2"/>
    <property type="match status" value="7"/>
</dbReference>
<organism evidence="20 21">
    <name type="scientific">Megalops atlanticus</name>
    <name type="common">Tarpon</name>
    <name type="synonym">Clupea gigantea</name>
    <dbReference type="NCBI Taxonomy" id="7932"/>
    <lineage>
        <taxon>Eukaryota</taxon>
        <taxon>Metazoa</taxon>
        <taxon>Chordata</taxon>
        <taxon>Craniata</taxon>
        <taxon>Vertebrata</taxon>
        <taxon>Euteleostomi</taxon>
        <taxon>Actinopterygii</taxon>
        <taxon>Neopterygii</taxon>
        <taxon>Teleostei</taxon>
        <taxon>Elopiformes</taxon>
        <taxon>Megalopidae</taxon>
        <taxon>Megalops</taxon>
    </lineage>
</organism>
<proteinExistence type="predicted"/>
<keyword evidence="13" id="KW-0238">DNA-binding</keyword>